<organism evidence="1 2">
    <name type="scientific">Nelumbo nucifera</name>
    <name type="common">Sacred lotus</name>
    <dbReference type="NCBI Taxonomy" id="4432"/>
    <lineage>
        <taxon>Eukaryota</taxon>
        <taxon>Viridiplantae</taxon>
        <taxon>Streptophyta</taxon>
        <taxon>Embryophyta</taxon>
        <taxon>Tracheophyta</taxon>
        <taxon>Spermatophyta</taxon>
        <taxon>Magnoliopsida</taxon>
        <taxon>Proteales</taxon>
        <taxon>Nelumbonaceae</taxon>
        <taxon>Nelumbo</taxon>
    </lineage>
</organism>
<proteinExistence type="predicted"/>
<sequence>MSAPVRGISFEKATREGFHRLF</sequence>
<dbReference type="AlphaFoldDB" id="A0A822YSF5"/>
<reference evidence="1 2" key="1">
    <citation type="journal article" date="2020" name="Mol. Biol. Evol.">
        <title>Distinct Expression and Methylation Patterns for Genes with Different Fates following a Single Whole-Genome Duplication in Flowering Plants.</title>
        <authorList>
            <person name="Shi T."/>
            <person name="Rahmani R.S."/>
            <person name="Gugger P.F."/>
            <person name="Wang M."/>
            <person name="Li H."/>
            <person name="Zhang Y."/>
            <person name="Li Z."/>
            <person name="Wang Q."/>
            <person name="Van de Peer Y."/>
            <person name="Marchal K."/>
            <person name="Chen J."/>
        </authorList>
    </citation>
    <scope>NUCLEOTIDE SEQUENCE [LARGE SCALE GENOMIC DNA]</scope>
    <source>
        <tissue evidence="1">Leaf</tissue>
    </source>
</reference>
<keyword evidence="2" id="KW-1185">Reference proteome</keyword>
<evidence type="ECO:0000313" key="2">
    <source>
        <dbReference type="Proteomes" id="UP000607653"/>
    </source>
</evidence>
<gene>
    <name evidence="1" type="ORF">HUJ06_005141</name>
</gene>
<comment type="caution">
    <text evidence="1">The sequence shown here is derived from an EMBL/GenBank/DDBJ whole genome shotgun (WGS) entry which is preliminary data.</text>
</comment>
<evidence type="ECO:0000313" key="1">
    <source>
        <dbReference type="EMBL" id="DAD34501.1"/>
    </source>
</evidence>
<dbReference type="EMBL" id="DUZY01000004">
    <property type="protein sequence ID" value="DAD34501.1"/>
    <property type="molecule type" value="Genomic_DNA"/>
</dbReference>
<accession>A0A822YSF5</accession>
<dbReference type="Proteomes" id="UP000607653">
    <property type="component" value="Unassembled WGS sequence"/>
</dbReference>
<protein>
    <submittedName>
        <fullName evidence="1">Uncharacterized protein</fullName>
    </submittedName>
</protein>
<name>A0A822YSF5_NELNU</name>